<comment type="caution">
    <text evidence="1">The sequence shown here is derived from an EMBL/GenBank/DDBJ whole genome shotgun (WGS) entry which is preliminary data.</text>
</comment>
<reference evidence="1" key="2">
    <citation type="submission" date="2021-09" db="EMBL/GenBank/DDBJ databases">
        <authorList>
            <person name="Jia N."/>
            <person name="Wang J."/>
            <person name="Shi W."/>
            <person name="Du L."/>
            <person name="Sun Y."/>
            <person name="Zhan W."/>
            <person name="Jiang J."/>
            <person name="Wang Q."/>
            <person name="Zhang B."/>
            <person name="Ji P."/>
            <person name="Sakyi L.B."/>
            <person name="Cui X."/>
            <person name="Yuan T."/>
            <person name="Jiang B."/>
            <person name="Yang W."/>
            <person name="Lam T.T.-Y."/>
            <person name="Chang Q."/>
            <person name="Ding S."/>
            <person name="Wang X."/>
            <person name="Zhu J."/>
            <person name="Ruan X."/>
            <person name="Zhao L."/>
            <person name="Wei J."/>
            <person name="Que T."/>
            <person name="Du C."/>
            <person name="Cheng J."/>
            <person name="Dai P."/>
            <person name="Han X."/>
            <person name="Huang E."/>
            <person name="Gao Y."/>
            <person name="Liu J."/>
            <person name="Shao H."/>
            <person name="Ye R."/>
            <person name="Li L."/>
            <person name="Wei W."/>
            <person name="Wang X."/>
            <person name="Wang C."/>
            <person name="Huo Q."/>
            <person name="Li W."/>
            <person name="Guo W."/>
            <person name="Chen H."/>
            <person name="Chen S."/>
            <person name="Zhou L."/>
            <person name="Zhou L."/>
            <person name="Ni X."/>
            <person name="Tian J."/>
            <person name="Zhou Y."/>
            <person name="Sheng Y."/>
            <person name="Liu T."/>
            <person name="Pan Y."/>
            <person name="Xia L."/>
            <person name="Li J."/>
            <person name="Zhao F."/>
            <person name="Cao W."/>
        </authorList>
    </citation>
    <scope>NUCLEOTIDE SEQUENCE</scope>
    <source>
        <strain evidence="1">Rsan-2018</strain>
        <tissue evidence="1">Larvae</tissue>
    </source>
</reference>
<organism evidence="1 2">
    <name type="scientific">Rhipicephalus sanguineus</name>
    <name type="common">Brown dog tick</name>
    <name type="synonym">Ixodes sanguineus</name>
    <dbReference type="NCBI Taxonomy" id="34632"/>
    <lineage>
        <taxon>Eukaryota</taxon>
        <taxon>Metazoa</taxon>
        <taxon>Ecdysozoa</taxon>
        <taxon>Arthropoda</taxon>
        <taxon>Chelicerata</taxon>
        <taxon>Arachnida</taxon>
        <taxon>Acari</taxon>
        <taxon>Parasitiformes</taxon>
        <taxon>Ixodida</taxon>
        <taxon>Ixodoidea</taxon>
        <taxon>Ixodidae</taxon>
        <taxon>Rhipicephalinae</taxon>
        <taxon>Rhipicephalus</taxon>
        <taxon>Rhipicephalus</taxon>
    </lineage>
</organism>
<protein>
    <recommendedName>
        <fullName evidence="3">Tick transposon</fullName>
    </recommendedName>
</protein>
<dbReference type="Proteomes" id="UP000821837">
    <property type="component" value="Unassembled WGS sequence"/>
</dbReference>
<dbReference type="AlphaFoldDB" id="A0A9D4PZ50"/>
<reference evidence="1" key="1">
    <citation type="journal article" date="2020" name="Cell">
        <title>Large-Scale Comparative Analyses of Tick Genomes Elucidate Their Genetic Diversity and Vector Capacities.</title>
        <authorList>
            <consortium name="Tick Genome and Microbiome Consortium (TIGMIC)"/>
            <person name="Jia N."/>
            <person name="Wang J."/>
            <person name="Shi W."/>
            <person name="Du L."/>
            <person name="Sun Y."/>
            <person name="Zhan W."/>
            <person name="Jiang J.F."/>
            <person name="Wang Q."/>
            <person name="Zhang B."/>
            <person name="Ji P."/>
            <person name="Bell-Sakyi L."/>
            <person name="Cui X.M."/>
            <person name="Yuan T.T."/>
            <person name="Jiang B.G."/>
            <person name="Yang W.F."/>
            <person name="Lam T.T."/>
            <person name="Chang Q.C."/>
            <person name="Ding S.J."/>
            <person name="Wang X.J."/>
            <person name="Zhu J.G."/>
            <person name="Ruan X.D."/>
            <person name="Zhao L."/>
            <person name="Wei J.T."/>
            <person name="Ye R.Z."/>
            <person name="Que T.C."/>
            <person name="Du C.H."/>
            <person name="Zhou Y.H."/>
            <person name="Cheng J.X."/>
            <person name="Dai P.F."/>
            <person name="Guo W.B."/>
            <person name="Han X.H."/>
            <person name="Huang E.J."/>
            <person name="Li L.F."/>
            <person name="Wei W."/>
            <person name="Gao Y.C."/>
            <person name="Liu J.Z."/>
            <person name="Shao H.Z."/>
            <person name="Wang X."/>
            <person name="Wang C.C."/>
            <person name="Yang T.C."/>
            <person name="Huo Q.B."/>
            <person name="Li W."/>
            <person name="Chen H.Y."/>
            <person name="Chen S.E."/>
            <person name="Zhou L.G."/>
            <person name="Ni X.B."/>
            <person name="Tian J.H."/>
            <person name="Sheng Y."/>
            <person name="Liu T."/>
            <person name="Pan Y.S."/>
            <person name="Xia L.Y."/>
            <person name="Li J."/>
            <person name="Zhao F."/>
            <person name="Cao W.C."/>
        </authorList>
    </citation>
    <scope>NUCLEOTIDE SEQUENCE</scope>
    <source>
        <strain evidence="1">Rsan-2018</strain>
    </source>
</reference>
<evidence type="ECO:0008006" key="3">
    <source>
        <dbReference type="Google" id="ProtNLM"/>
    </source>
</evidence>
<evidence type="ECO:0000313" key="2">
    <source>
        <dbReference type="Proteomes" id="UP000821837"/>
    </source>
</evidence>
<dbReference type="VEuPathDB" id="VectorBase:RSAN_047538"/>
<keyword evidence="2" id="KW-1185">Reference proteome</keyword>
<proteinExistence type="predicted"/>
<gene>
    <name evidence="1" type="ORF">HPB52_014634</name>
</gene>
<dbReference type="EMBL" id="JABSTV010001250">
    <property type="protein sequence ID" value="KAH7957048.1"/>
    <property type="molecule type" value="Genomic_DNA"/>
</dbReference>
<sequence>MLESITFKIGNALRMFRRIMNGHRGLGEDNAIRMVHAFVLYHITYVAAMLNWKKAERRRLEVNIRRAFKTALGLPDIASSALLLQLGVHNPLAEIIEAQHTAQIARLSSTKAGRDILVKLGLDTIVERDNVQQLPKTIFESITVLPFPRNLHPINNHGRRLARAGALAADAARFPDQTAFVDAAHIPGK</sequence>
<evidence type="ECO:0000313" key="1">
    <source>
        <dbReference type="EMBL" id="KAH7957048.1"/>
    </source>
</evidence>
<name>A0A9D4PZ50_RHISA</name>
<accession>A0A9D4PZ50</accession>